<dbReference type="GO" id="GO:0016747">
    <property type="term" value="F:acyltransferase activity, transferring groups other than amino-acyl groups"/>
    <property type="evidence" value="ECO:0007669"/>
    <property type="project" value="InterPro"/>
</dbReference>
<proteinExistence type="predicted"/>
<feature type="non-terminal residue" evidence="2">
    <location>
        <position position="257"/>
    </location>
</feature>
<accession>X0RZD4</accession>
<dbReference type="PROSITE" id="PS51186">
    <property type="entry name" value="GNAT"/>
    <property type="match status" value="1"/>
</dbReference>
<dbReference type="SUPFAM" id="SSF55729">
    <property type="entry name" value="Acyl-CoA N-acyltransferases (Nat)"/>
    <property type="match status" value="1"/>
</dbReference>
<organism evidence="2">
    <name type="scientific">marine sediment metagenome</name>
    <dbReference type="NCBI Taxonomy" id="412755"/>
    <lineage>
        <taxon>unclassified sequences</taxon>
        <taxon>metagenomes</taxon>
        <taxon>ecological metagenomes</taxon>
    </lineage>
</organism>
<dbReference type="Gene3D" id="3.40.630.30">
    <property type="match status" value="1"/>
</dbReference>
<dbReference type="EMBL" id="BARS01005487">
    <property type="protein sequence ID" value="GAF74184.1"/>
    <property type="molecule type" value="Genomic_DNA"/>
</dbReference>
<evidence type="ECO:0000259" key="1">
    <source>
        <dbReference type="PROSITE" id="PS51186"/>
    </source>
</evidence>
<sequence>MCSLRRGFSIREATAADNEALLELERSSPLDLGDAEVILDRSPDYFACLSLQEDARVMVAEEGGRLVGVCSAARHCVPLLGKSQALLYIQKGRVLPEFQRRRISSVLIWALMESWRTRRMPFDSAYWLIAADNRTSLAAVQRSGVPLWPKKVHLVDVDAETGRRPEVPAVRIEPDRAQEVVALLNRTHAGKELFAPYSEERLQARLGRIPEYGWQNWWGIEGRAGRLVAVAGLLDLGRWWRIRRRLKASGEETTSSA</sequence>
<dbReference type="CDD" id="cd04301">
    <property type="entry name" value="NAT_SF"/>
    <property type="match status" value="1"/>
</dbReference>
<reference evidence="2" key="1">
    <citation type="journal article" date="2014" name="Front. Microbiol.">
        <title>High frequency of phylogenetically diverse reductive dehalogenase-homologous genes in deep subseafloor sedimentary metagenomes.</title>
        <authorList>
            <person name="Kawai M."/>
            <person name="Futagami T."/>
            <person name="Toyoda A."/>
            <person name="Takaki Y."/>
            <person name="Nishi S."/>
            <person name="Hori S."/>
            <person name="Arai W."/>
            <person name="Tsubouchi T."/>
            <person name="Morono Y."/>
            <person name="Uchiyama I."/>
            <person name="Ito T."/>
            <person name="Fujiyama A."/>
            <person name="Inagaki F."/>
            <person name="Takami H."/>
        </authorList>
    </citation>
    <scope>NUCLEOTIDE SEQUENCE</scope>
    <source>
        <strain evidence="2">Expedition CK06-06</strain>
    </source>
</reference>
<dbReference type="AlphaFoldDB" id="X0RZD4"/>
<evidence type="ECO:0000313" key="2">
    <source>
        <dbReference type="EMBL" id="GAF74184.1"/>
    </source>
</evidence>
<dbReference type="InterPro" id="IPR000182">
    <property type="entry name" value="GNAT_dom"/>
</dbReference>
<name>X0RZD4_9ZZZZ</name>
<dbReference type="InterPro" id="IPR016181">
    <property type="entry name" value="Acyl_CoA_acyltransferase"/>
</dbReference>
<dbReference type="Pfam" id="PF00583">
    <property type="entry name" value="Acetyltransf_1"/>
    <property type="match status" value="1"/>
</dbReference>
<gene>
    <name evidence="2" type="ORF">S01H1_10767</name>
</gene>
<comment type="caution">
    <text evidence="2">The sequence shown here is derived from an EMBL/GenBank/DDBJ whole genome shotgun (WGS) entry which is preliminary data.</text>
</comment>
<feature type="domain" description="N-acetyltransferase" evidence="1">
    <location>
        <begin position="8"/>
        <end position="187"/>
    </location>
</feature>
<protein>
    <recommendedName>
        <fullName evidence="1">N-acetyltransferase domain-containing protein</fullName>
    </recommendedName>
</protein>